<protein>
    <recommendedName>
        <fullName evidence="6">DUF569 domain-containing protein</fullName>
    </recommendedName>
</protein>
<dbReference type="Proteomes" id="UP001497457">
    <property type="component" value="Chromosome 33rd"/>
</dbReference>
<evidence type="ECO:0000259" key="2">
    <source>
        <dbReference type="Pfam" id="PF22932"/>
    </source>
</evidence>
<evidence type="ECO:0000259" key="1">
    <source>
        <dbReference type="Pfam" id="PF04601"/>
    </source>
</evidence>
<dbReference type="InterPro" id="IPR007679">
    <property type="entry name" value="DUF569"/>
</dbReference>
<reference evidence="4 5" key="2">
    <citation type="submission" date="2024-10" db="EMBL/GenBank/DDBJ databases">
        <authorList>
            <person name="Ryan C."/>
        </authorList>
    </citation>
    <scope>NUCLEOTIDE SEQUENCE [LARGE SCALE GENOMIC DNA]</scope>
</reference>
<accession>A0ABC9DSF6</accession>
<dbReference type="CDD" id="cd23340">
    <property type="entry name" value="beta-trefoil_FSCN_ACP-like"/>
    <property type="match status" value="1"/>
</dbReference>
<gene>
    <name evidence="3" type="ORF">URODEC1_LOCUS84308</name>
    <name evidence="4" type="ORF">URODEC1_LOCUS88177</name>
</gene>
<organism evidence="4 5">
    <name type="scientific">Urochloa decumbens</name>
    <dbReference type="NCBI Taxonomy" id="240449"/>
    <lineage>
        <taxon>Eukaryota</taxon>
        <taxon>Viridiplantae</taxon>
        <taxon>Streptophyta</taxon>
        <taxon>Embryophyta</taxon>
        <taxon>Tracheophyta</taxon>
        <taxon>Spermatophyta</taxon>
        <taxon>Magnoliopsida</taxon>
        <taxon>Liliopsida</taxon>
        <taxon>Poales</taxon>
        <taxon>Poaceae</taxon>
        <taxon>PACMAD clade</taxon>
        <taxon>Panicoideae</taxon>
        <taxon>Panicodae</taxon>
        <taxon>Paniceae</taxon>
        <taxon>Melinidinae</taxon>
        <taxon>Urochloa</taxon>
    </lineage>
</organism>
<keyword evidence="5" id="KW-1185">Reference proteome</keyword>
<proteinExistence type="predicted"/>
<dbReference type="EMBL" id="OZ075144">
    <property type="protein sequence ID" value="CAL5044237.1"/>
    <property type="molecule type" value="Genomic_DNA"/>
</dbReference>
<dbReference type="InterPro" id="IPR054726">
    <property type="entry name" value="Ubiq_DUF569-assoc"/>
</dbReference>
<evidence type="ECO:0000313" key="4">
    <source>
        <dbReference type="EMBL" id="CAL5044237.1"/>
    </source>
</evidence>
<feature type="domain" description="DUF569" evidence="1">
    <location>
        <begin position="1"/>
        <end position="155"/>
    </location>
</feature>
<evidence type="ECO:0008006" key="6">
    <source>
        <dbReference type="Google" id="ProtNLM"/>
    </source>
</evidence>
<dbReference type="EMBL" id="OZ075143">
    <property type="protein sequence ID" value="CAL5037133.1"/>
    <property type="molecule type" value="Genomic_DNA"/>
</dbReference>
<evidence type="ECO:0000313" key="5">
    <source>
        <dbReference type="Proteomes" id="UP001497457"/>
    </source>
</evidence>
<evidence type="ECO:0000313" key="3">
    <source>
        <dbReference type="EMBL" id="CAL5037133.1"/>
    </source>
</evidence>
<sequence length="301" mass="34194">MDVFNEGTHVRLRSRVHGTYLHADDDGVGLTLRPRNYDPPLAAVWRVHRIQRDGIEYALFCGAAYGRYLALSPAEHAPPGCRGRRAVQRPYDDPELDAVMWRPATASGGFGGGADYVLLRHVHNGTLRANGRFRIWNNHVSIDHYFGTRSTMRHWRVEVVPPRQGPPPYPIPVPDLGRRSRLLSHFRRFQRRKRKEPEADRRRKIRCLYSDQPLNFAPANVPSFYFYGRSVYNLRFQVGIRANPEDVLGTRMCVQAGSYGRLTPLVTDLPHSEEPMNIVVYTAAAAEAAGLVYPDADAPRQ</sequence>
<dbReference type="Pfam" id="PF22932">
    <property type="entry name" value="Ubiq_DUF_assoc"/>
    <property type="match status" value="1"/>
</dbReference>
<name>A0ABC9DSF6_9POAL</name>
<dbReference type="PANTHER" id="PTHR31205:SF24">
    <property type="entry name" value="DUF569 DOMAIN-CONTAINING PROTEIN"/>
    <property type="match status" value="1"/>
</dbReference>
<reference evidence="5" key="1">
    <citation type="submission" date="2024-06" db="EMBL/GenBank/DDBJ databases">
        <authorList>
            <person name="Ryan C."/>
        </authorList>
    </citation>
    <scope>NUCLEOTIDE SEQUENCE [LARGE SCALE GENOMIC DNA]</scope>
</reference>
<dbReference type="PANTHER" id="PTHR31205">
    <property type="entry name" value="ACTIN CROSS-LINKING PROTEIN (DUF569)"/>
    <property type="match status" value="1"/>
</dbReference>
<dbReference type="Proteomes" id="UP001497457">
    <property type="component" value="Chromosome 34rd"/>
</dbReference>
<dbReference type="AlphaFoldDB" id="A0ABC9DSF6"/>
<dbReference type="Pfam" id="PF04601">
    <property type="entry name" value="DUF569"/>
    <property type="match status" value="1"/>
</dbReference>
<feature type="domain" description="DUF569" evidence="2">
    <location>
        <begin position="202"/>
        <end position="281"/>
    </location>
</feature>